<evidence type="ECO:0000313" key="2">
    <source>
        <dbReference type="Proteomes" id="UP000681075"/>
    </source>
</evidence>
<dbReference type="InterPro" id="IPR009078">
    <property type="entry name" value="Ferritin-like_SF"/>
</dbReference>
<name>A0A8S8X6L5_9PROT</name>
<dbReference type="InterPro" id="IPR010287">
    <property type="entry name" value="DUF892_YciF-like"/>
</dbReference>
<dbReference type="Gene3D" id="1.20.1260.10">
    <property type="match status" value="1"/>
</dbReference>
<keyword evidence="2" id="KW-1185">Reference proteome</keyword>
<accession>A0A8S8X6L5</accession>
<comment type="caution">
    <text evidence="1">The sequence shown here is derived from an EMBL/GenBank/DDBJ whole genome shotgun (WGS) entry which is preliminary data.</text>
</comment>
<organism evidence="1 2">
    <name type="scientific">Roseiterribacter gracilis</name>
    <dbReference type="NCBI Taxonomy" id="2812848"/>
    <lineage>
        <taxon>Bacteria</taxon>
        <taxon>Pseudomonadati</taxon>
        <taxon>Pseudomonadota</taxon>
        <taxon>Alphaproteobacteria</taxon>
        <taxon>Rhodospirillales</taxon>
        <taxon>Roseiterribacteraceae</taxon>
        <taxon>Roseiterribacter</taxon>
    </lineage>
</organism>
<proteinExistence type="predicted"/>
<dbReference type="SUPFAM" id="SSF47240">
    <property type="entry name" value="Ferritin-like"/>
    <property type="match status" value="1"/>
</dbReference>
<dbReference type="InterPro" id="IPR012347">
    <property type="entry name" value="Ferritin-like"/>
</dbReference>
<dbReference type="Pfam" id="PF05974">
    <property type="entry name" value="DUF892"/>
    <property type="match status" value="1"/>
</dbReference>
<dbReference type="EMBL" id="BOPV01000001">
    <property type="protein sequence ID" value="GIL38453.1"/>
    <property type="molecule type" value="Genomic_DNA"/>
</dbReference>
<sequence>MMAIKSVQDFLLNELRDTLSAEKQLLKAIPKMAKAATDPQLQDAFMTHLEETKGQVERLEKAFAELGAAPRAKTCEAMKGLVEEAQELIDEDLPPEFLDVGLIIAAQKVEHYEIAAYGSLTTLAKSLDLRPVGLLMGETLNEELNADKLLTKLAVGGINRKAIEMAGAEEEEEVG</sequence>
<dbReference type="Proteomes" id="UP000681075">
    <property type="component" value="Unassembled WGS sequence"/>
</dbReference>
<dbReference type="CDD" id="cd07909">
    <property type="entry name" value="YciF"/>
    <property type="match status" value="1"/>
</dbReference>
<dbReference type="AlphaFoldDB" id="A0A8S8X6L5"/>
<dbReference type="PANTHER" id="PTHR30565">
    <property type="entry name" value="PROTEIN YCIF"/>
    <property type="match status" value="1"/>
</dbReference>
<reference evidence="1" key="1">
    <citation type="submission" date="2021-02" db="EMBL/GenBank/DDBJ databases">
        <title>Genome sequence of Rhodospirillales sp. strain TMPK1 isolated from soil.</title>
        <authorList>
            <person name="Nakai R."/>
            <person name="Kusada H."/>
            <person name="Tamaki H."/>
        </authorList>
    </citation>
    <scope>NUCLEOTIDE SEQUENCE</scope>
    <source>
        <strain evidence="1">TMPK1</strain>
    </source>
</reference>
<dbReference type="InterPro" id="IPR047114">
    <property type="entry name" value="YciF"/>
</dbReference>
<evidence type="ECO:0008006" key="3">
    <source>
        <dbReference type="Google" id="ProtNLM"/>
    </source>
</evidence>
<protein>
    <recommendedName>
        <fullName evidence="3">YciE/YciF family protein</fullName>
    </recommendedName>
</protein>
<gene>
    <name evidence="1" type="ORF">TMPK1_06900</name>
</gene>
<dbReference type="PANTHER" id="PTHR30565:SF9">
    <property type="entry name" value="PROTEIN YCIF"/>
    <property type="match status" value="1"/>
</dbReference>
<evidence type="ECO:0000313" key="1">
    <source>
        <dbReference type="EMBL" id="GIL38453.1"/>
    </source>
</evidence>